<dbReference type="EMBL" id="JACVVK020000007">
    <property type="protein sequence ID" value="KAK7506465.1"/>
    <property type="molecule type" value="Genomic_DNA"/>
</dbReference>
<evidence type="ECO:0000256" key="1">
    <source>
        <dbReference type="SAM" id="MobiDB-lite"/>
    </source>
</evidence>
<gene>
    <name evidence="2" type="ORF">BaRGS_00002577</name>
</gene>
<evidence type="ECO:0000313" key="2">
    <source>
        <dbReference type="EMBL" id="KAK7506465.1"/>
    </source>
</evidence>
<dbReference type="AlphaFoldDB" id="A0ABD0M3I8"/>
<dbReference type="Proteomes" id="UP001519460">
    <property type="component" value="Unassembled WGS sequence"/>
</dbReference>
<protein>
    <submittedName>
        <fullName evidence="2">Uncharacterized protein</fullName>
    </submittedName>
</protein>
<feature type="region of interest" description="Disordered" evidence="1">
    <location>
        <begin position="75"/>
        <end position="94"/>
    </location>
</feature>
<reference evidence="2 3" key="1">
    <citation type="journal article" date="2023" name="Sci. Data">
        <title>Genome assembly of the Korean intertidal mud-creeper Batillaria attramentaria.</title>
        <authorList>
            <person name="Patra A.K."/>
            <person name="Ho P.T."/>
            <person name="Jun S."/>
            <person name="Lee S.J."/>
            <person name="Kim Y."/>
            <person name="Won Y.J."/>
        </authorList>
    </citation>
    <scope>NUCLEOTIDE SEQUENCE [LARGE SCALE GENOMIC DNA]</scope>
    <source>
        <strain evidence="2">Wonlab-2016</strain>
    </source>
</reference>
<organism evidence="2 3">
    <name type="scientific">Batillaria attramentaria</name>
    <dbReference type="NCBI Taxonomy" id="370345"/>
    <lineage>
        <taxon>Eukaryota</taxon>
        <taxon>Metazoa</taxon>
        <taxon>Spiralia</taxon>
        <taxon>Lophotrochozoa</taxon>
        <taxon>Mollusca</taxon>
        <taxon>Gastropoda</taxon>
        <taxon>Caenogastropoda</taxon>
        <taxon>Sorbeoconcha</taxon>
        <taxon>Cerithioidea</taxon>
        <taxon>Batillariidae</taxon>
        <taxon>Batillaria</taxon>
    </lineage>
</organism>
<comment type="caution">
    <text evidence="2">The sequence shown here is derived from an EMBL/GenBank/DDBJ whole genome shotgun (WGS) entry which is preliminary data.</text>
</comment>
<keyword evidence="3" id="KW-1185">Reference proteome</keyword>
<feature type="compositionally biased region" description="Basic residues" evidence="1">
    <location>
        <begin position="85"/>
        <end position="94"/>
    </location>
</feature>
<accession>A0ABD0M3I8</accession>
<name>A0ABD0M3I8_9CAEN</name>
<evidence type="ECO:0000313" key="3">
    <source>
        <dbReference type="Proteomes" id="UP001519460"/>
    </source>
</evidence>
<proteinExistence type="predicted"/>
<sequence>MPVLVAGRRTHTESSLPLPYGDKMAMGEGGVIYVLHAISEARDREDGQPQGCVNEHGVQSKCSACLTDFLHGFPGSGISSLPKRTSLKRKSLSE</sequence>